<dbReference type="Proteomes" id="UP000276133">
    <property type="component" value="Unassembled WGS sequence"/>
</dbReference>
<name>A0A3M7SQ26_BRAPC</name>
<dbReference type="EMBL" id="REGN01000960">
    <property type="protein sequence ID" value="RNA37913.1"/>
    <property type="molecule type" value="Genomic_DNA"/>
</dbReference>
<evidence type="ECO:0000313" key="2">
    <source>
        <dbReference type="Proteomes" id="UP000276133"/>
    </source>
</evidence>
<gene>
    <name evidence="1" type="ORF">BpHYR1_047036</name>
</gene>
<sequence length="103" mass="11919">MKIFNKDFLKLKKYLKFQNFIYLNFNKKKSAECLLNNSEYNSMNVDEKSGLCNLSRCHLSSPLRTGNGMVTAEQSAENYILGIFIFTTPPNFVIRTRDPPKND</sequence>
<protein>
    <submittedName>
        <fullName evidence="1">Uncharacterized protein</fullName>
    </submittedName>
</protein>
<proteinExistence type="predicted"/>
<dbReference type="AlphaFoldDB" id="A0A3M7SQ26"/>
<evidence type="ECO:0000313" key="1">
    <source>
        <dbReference type="EMBL" id="RNA37913.1"/>
    </source>
</evidence>
<accession>A0A3M7SQ26</accession>
<keyword evidence="2" id="KW-1185">Reference proteome</keyword>
<comment type="caution">
    <text evidence="1">The sequence shown here is derived from an EMBL/GenBank/DDBJ whole genome shotgun (WGS) entry which is preliminary data.</text>
</comment>
<reference evidence="1 2" key="1">
    <citation type="journal article" date="2018" name="Sci. Rep.">
        <title>Genomic signatures of local adaptation to the degree of environmental predictability in rotifers.</title>
        <authorList>
            <person name="Franch-Gras L."/>
            <person name="Hahn C."/>
            <person name="Garcia-Roger E.M."/>
            <person name="Carmona M.J."/>
            <person name="Serra M."/>
            <person name="Gomez A."/>
        </authorList>
    </citation>
    <scope>NUCLEOTIDE SEQUENCE [LARGE SCALE GENOMIC DNA]</scope>
    <source>
        <strain evidence="1">HYR1</strain>
    </source>
</reference>
<organism evidence="1 2">
    <name type="scientific">Brachionus plicatilis</name>
    <name type="common">Marine rotifer</name>
    <name type="synonym">Brachionus muelleri</name>
    <dbReference type="NCBI Taxonomy" id="10195"/>
    <lineage>
        <taxon>Eukaryota</taxon>
        <taxon>Metazoa</taxon>
        <taxon>Spiralia</taxon>
        <taxon>Gnathifera</taxon>
        <taxon>Rotifera</taxon>
        <taxon>Eurotatoria</taxon>
        <taxon>Monogononta</taxon>
        <taxon>Pseudotrocha</taxon>
        <taxon>Ploima</taxon>
        <taxon>Brachionidae</taxon>
        <taxon>Brachionus</taxon>
    </lineage>
</organism>